<dbReference type="SUPFAM" id="SSF47413">
    <property type="entry name" value="lambda repressor-like DNA-binding domains"/>
    <property type="match status" value="1"/>
</dbReference>
<name>A0A6J5S1A2_9CAUD</name>
<dbReference type="EMBL" id="LR797273">
    <property type="protein sequence ID" value="CAB4198795.1"/>
    <property type="molecule type" value="Genomic_DNA"/>
</dbReference>
<dbReference type="GO" id="GO:0003677">
    <property type="term" value="F:DNA binding"/>
    <property type="evidence" value="ECO:0007669"/>
    <property type="project" value="InterPro"/>
</dbReference>
<dbReference type="InterPro" id="IPR010982">
    <property type="entry name" value="Lambda_DNA-bd_dom_sf"/>
</dbReference>
<dbReference type="InterPro" id="IPR001387">
    <property type="entry name" value="Cro/C1-type_HTH"/>
</dbReference>
<reference evidence="2" key="1">
    <citation type="submission" date="2020-05" db="EMBL/GenBank/DDBJ databases">
        <authorList>
            <person name="Chiriac C."/>
            <person name="Salcher M."/>
            <person name="Ghai R."/>
            <person name="Kavagutti S V."/>
        </authorList>
    </citation>
    <scope>NUCLEOTIDE SEQUENCE</scope>
</reference>
<organism evidence="2">
    <name type="scientific">uncultured Caudovirales phage</name>
    <dbReference type="NCBI Taxonomy" id="2100421"/>
    <lineage>
        <taxon>Viruses</taxon>
        <taxon>Duplodnaviria</taxon>
        <taxon>Heunggongvirae</taxon>
        <taxon>Uroviricota</taxon>
        <taxon>Caudoviricetes</taxon>
        <taxon>Peduoviridae</taxon>
        <taxon>Maltschvirus</taxon>
        <taxon>Maltschvirus maltsch</taxon>
    </lineage>
</organism>
<feature type="domain" description="HTH cro/C1-type" evidence="1">
    <location>
        <begin position="20"/>
        <end position="59"/>
    </location>
</feature>
<evidence type="ECO:0000313" key="2">
    <source>
        <dbReference type="EMBL" id="CAB4198795.1"/>
    </source>
</evidence>
<dbReference type="Pfam" id="PF15943">
    <property type="entry name" value="YdaS_toxin"/>
    <property type="match status" value="1"/>
</dbReference>
<dbReference type="PROSITE" id="PS50943">
    <property type="entry name" value="HTH_CROC1"/>
    <property type="match status" value="1"/>
</dbReference>
<dbReference type="Gene3D" id="1.10.260.40">
    <property type="entry name" value="lambda repressor-like DNA-binding domains"/>
    <property type="match status" value="1"/>
</dbReference>
<sequence>MRSKSGIEQACEKVGGQNLLAETLGVTPQAVSLWVKQGYAPIDRVWRIAELTGVKRKDICDPFLVDLVTG</sequence>
<protein>
    <submittedName>
        <fullName evidence="2">Bacterial antitoxin YdaS</fullName>
    </submittedName>
</protein>
<gene>
    <name evidence="2" type="ORF">UFOVP1324_22</name>
</gene>
<dbReference type="InterPro" id="IPR031856">
    <property type="entry name" value="YdaS_toxin-like"/>
</dbReference>
<proteinExistence type="predicted"/>
<accession>A0A6J5S1A2</accession>
<evidence type="ECO:0000259" key="1">
    <source>
        <dbReference type="PROSITE" id="PS50943"/>
    </source>
</evidence>